<dbReference type="Proteomes" id="UP000467385">
    <property type="component" value="Chromosome"/>
</dbReference>
<dbReference type="STRING" id="44010.AWC00_24930"/>
<dbReference type="RefSeq" id="WP_232079187.1">
    <property type="nucleotide sequence ID" value="NZ_AP022613.1"/>
</dbReference>
<reference evidence="1 2" key="1">
    <citation type="journal article" date="2019" name="Emerg. Microbes Infect.">
        <title>Comprehensive subspecies identification of 175 nontuberculous mycobacteria species based on 7547 genomic profiles.</title>
        <authorList>
            <person name="Matsumoto Y."/>
            <person name="Kinjo T."/>
            <person name="Motooka D."/>
            <person name="Nabeya D."/>
            <person name="Jung N."/>
            <person name="Uechi K."/>
            <person name="Horii T."/>
            <person name="Iida T."/>
            <person name="Fujita J."/>
            <person name="Nakamura S."/>
        </authorList>
    </citation>
    <scope>NUCLEOTIDE SEQUENCE [LARGE SCALE GENOMIC DNA]</scope>
    <source>
        <strain evidence="1 2">JCM 14738</strain>
    </source>
</reference>
<name>A0A1X1SWI4_9MYCO</name>
<proteinExistence type="predicted"/>
<evidence type="ECO:0000313" key="1">
    <source>
        <dbReference type="EMBL" id="BBZ37415.1"/>
    </source>
</evidence>
<sequence>MTTSNPPMRAHSVVAQQLTSSIAQRWVKAGDQSDCAEGLGIDGRIALVHDLCDLGMKSWALLAQCVVSGPGAWFGTCGCEGACAPLPSEPINVKEETYPRQIEAAGPFVRVGMPNVVVPASSIAFAPSLLPPGTTQFQVLLTNYNFLGANYTGKVKLSTQAVPNIAPVEMVVTVGL</sequence>
<dbReference type="AlphaFoldDB" id="A0A1X1SWI4"/>
<keyword evidence="2" id="KW-1185">Reference proteome</keyword>
<dbReference type="EMBL" id="AP022613">
    <property type="protein sequence ID" value="BBZ37415.1"/>
    <property type="molecule type" value="Genomic_DNA"/>
</dbReference>
<protein>
    <submittedName>
        <fullName evidence="1">Uncharacterized protein</fullName>
    </submittedName>
</protein>
<accession>A0A1X1SWI4</accession>
<gene>
    <name evidence="1" type="ORF">MCNS_04780</name>
</gene>
<organism evidence="1 2">
    <name type="scientific">Mycobacterium conspicuum</name>
    <dbReference type="NCBI Taxonomy" id="44010"/>
    <lineage>
        <taxon>Bacteria</taxon>
        <taxon>Bacillati</taxon>
        <taxon>Actinomycetota</taxon>
        <taxon>Actinomycetes</taxon>
        <taxon>Mycobacteriales</taxon>
        <taxon>Mycobacteriaceae</taxon>
        <taxon>Mycobacterium</taxon>
    </lineage>
</organism>
<evidence type="ECO:0000313" key="2">
    <source>
        <dbReference type="Proteomes" id="UP000467385"/>
    </source>
</evidence>